<organism evidence="1 2">
    <name type="scientific">Trichonephila clavata</name>
    <name type="common">Joro spider</name>
    <name type="synonym">Nephila clavata</name>
    <dbReference type="NCBI Taxonomy" id="2740835"/>
    <lineage>
        <taxon>Eukaryota</taxon>
        <taxon>Metazoa</taxon>
        <taxon>Ecdysozoa</taxon>
        <taxon>Arthropoda</taxon>
        <taxon>Chelicerata</taxon>
        <taxon>Arachnida</taxon>
        <taxon>Araneae</taxon>
        <taxon>Araneomorphae</taxon>
        <taxon>Entelegynae</taxon>
        <taxon>Araneoidea</taxon>
        <taxon>Nephilidae</taxon>
        <taxon>Trichonephila</taxon>
    </lineage>
</organism>
<accession>A0A8X6JMP6</accession>
<proteinExistence type="predicted"/>
<evidence type="ECO:0000313" key="1">
    <source>
        <dbReference type="EMBL" id="GFR12756.1"/>
    </source>
</evidence>
<dbReference type="EMBL" id="BMAO01036729">
    <property type="protein sequence ID" value="GFR12756.1"/>
    <property type="molecule type" value="Genomic_DNA"/>
</dbReference>
<gene>
    <name evidence="1" type="ORF">TNCT_546771</name>
</gene>
<keyword evidence="2" id="KW-1185">Reference proteome</keyword>
<name>A0A8X6JMP6_TRICU</name>
<protein>
    <submittedName>
        <fullName evidence="1">Uncharacterized protein</fullName>
    </submittedName>
</protein>
<reference evidence="1" key="1">
    <citation type="submission" date="2020-07" db="EMBL/GenBank/DDBJ databases">
        <title>Multicomponent nature underlies the extraordinary mechanical properties of spider dragline silk.</title>
        <authorList>
            <person name="Kono N."/>
            <person name="Nakamura H."/>
            <person name="Mori M."/>
            <person name="Yoshida Y."/>
            <person name="Ohtoshi R."/>
            <person name="Malay A.D."/>
            <person name="Moran D.A.P."/>
            <person name="Tomita M."/>
            <person name="Numata K."/>
            <person name="Arakawa K."/>
        </authorList>
    </citation>
    <scope>NUCLEOTIDE SEQUENCE</scope>
</reference>
<dbReference type="AlphaFoldDB" id="A0A8X6JMP6"/>
<evidence type="ECO:0000313" key="2">
    <source>
        <dbReference type="Proteomes" id="UP000887116"/>
    </source>
</evidence>
<dbReference type="Proteomes" id="UP000887116">
    <property type="component" value="Unassembled WGS sequence"/>
</dbReference>
<sequence>MVLQGLYLLTKKGKIQSNGLLTDDDIINFLFELSDHYSSGVSYDSDEENPFHLKFSVILWILKTKRIVQYVFEVACHQYHSDTYSIKIYLNIIWENNYPTIR</sequence>
<comment type="caution">
    <text evidence="1">The sequence shown here is derived from an EMBL/GenBank/DDBJ whole genome shotgun (WGS) entry which is preliminary data.</text>
</comment>